<dbReference type="PANTHER" id="PTHR33710">
    <property type="entry name" value="BNAC02G09200D PROTEIN"/>
    <property type="match status" value="1"/>
</dbReference>
<dbReference type="InterPro" id="IPR002156">
    <property type="entry name" value="RNaseH_domain"/>
</dbReference>
<feature type="domain" description="RNase H type-1" evidence="2">
    <location>
        <begin position="284"/>
        <end position="365"/>
    </location>
</feature>
<accession>A0ABR2T6C2</accession>
<evidence type="ECO:0000256" key="1">
    <source>
        <dbReference type="SAM" id="MobiDB-lite"/>
    </source>
</evidence>
<dbReference type="InterPro" id="IPR012337">
    <property type="entry name" value="RNaseH-like_sf"/>
</dbReference>
<evidence type="ECO:0000313" key="4">
    <source>
        <dbReference type="Proteomes" id="UP001396334"/>
    </source>
</evidence>
<dbReference type="InterPro" id="IPR044730">
    <property type="entry name" value="RNase_H-like_dom_plant"/>
</dbReference>
<comment type="caution">
    <text evidence="3">The sequence shown here is derived from an EMBL/GenBank/DDBJ whole genome shotgun (WGS) entry which is preliminary data.</text>
</comment>
<feature type="compositionally biased region" description="Low complexity" evidence="1">
    <location>
        <begin position="625"/>
        <end position="635"/>
    </location>
</feature>
<proteinExistence type="predicted"/>
<gene>
    <name evidence="3" type="ORF">V6N11_018081</name>
</gene>
<reference evidence="3 4" key="1">
    <citation type="journal article" date="2024" name="G3 (Bethesda)">
        <title>Genome assembly of Hibiscus sabdariffa L. provides insights into metabolisms of medicinal natural products.</title>
        <authorList>
            <person name="Kim T."/>
        </authorList>
    </citation>
    <scope>NUCLEOTIDE SEQUENCE [LARGE SCALE GENOMIC DNA]</scope>
    <source>
        <strain evidence="3">TK-2024</strain>
        <tissue evidence="3">Old leaves</tissue>
    </source>
</reference>
<dbReference type="InterPro" id="IPR036397">
    <property type="entry name" value="RNaseH_sf"/>
</dbReference>
<feature type="region of interest" description="Disordered" evidence="1">
    <location>
        <begin position="391"/>
        <end position="414"/>
    </location>
</feature>
<dbReference type="PANTHER" id="PTHR33710:SF71">
    <property type="entry name" value="ENDONUCLEASE_EXONUCLEASE_PHOSPHATASE DOMAIN-CONTAINING PROTEIN"/>
    <property type="match status" value="1"/>
</dbReference>
<feature type="compositionally biased region" description="Polar residues" evidence="1">
    <location>
        <begin position="598"/>
        <end position="608"/>
    </location>
</feature>
<feature type="region of interest" description="Disordered" evidence="1">
    <location>
        <begin position="598"/>
        <end position="654"/>
    </location>
</feature>
<organism evidence="3 4">
    <name type="scientific">Hibiscus sabdariffa</name>
    <name type="common">roselle</name>
    <dbReference type="NCBI Taxonomy" id="183260"/>
    <lineage>
        <taxon>Eukaryota</taxon>
        <taxon>Viridiplantae</taxon>
        <taxon>Streptophyta</taxon>
        <taxon>Embryophyta</taxon>
        <taxon>Tracheophyta</taxon>
        <taxon>Spermatophyta</taxon>
        <taxon>Magnoliopsida</taxon>
        <taxon>eudicotyledons</taxon>
        <taxon>Gunneridae</taxon>
        <taxon>Pentapetalae</taxon>
        <taxon>rosids</taxon>
        <taxon>malvids</taxon>
        <taxon>Malvales</taxon>
        <taxon>Malvaceae</taxon>
        <taxon>Malvoideae</taxon>
        <taxon>Hibiscus</taxon>
    </lineage>
</organism>
<dbReference type="InterPro" id="IPR036691">
    <property type="entry name" value="Endo/exonu/phosph_ase_sf"/>
</dbReference>
<dbReference type="CDD" id="cd06222">
    <property type="entry name" value="RNase_H_like"/>
    <property type="match status" value="1"/>
</dbReference>
<keyword evidence="4" id="KW-1185">Reference proteome</keyword>
<dbReference type="SUPFAM" id="SSF56219">
    <property type="entry name" value="DNase I-like"/>
    <property type="match status" value="1"/>
</dbReference>
<dbReference type="Pfam" id="PF13456">
    <property type="entry name" value="RVT_3"/>
    <property type="match status" value="1"/>
</dbReference>
<dbReference type="Gene3D" id="3.30.420.10">
    <property type="entry name" value="Ribonuclease H-like superfamily/Ribonuclease H"/>
    <property type="match status" value="1"/>
</dbReference>
<evidence type="ECO:0000313" key="3">
    <source>
        <dbReference type="EMBL" id="KAK9033043.1"/>
    </source>
</evidence>
<sequence>MVNIRHSCSFQNGIEVSAIGRSGGLSLGWKNSCKVSMRSYSARHIDVMIEEDFEGKKWRCTGFYGALEEQRRIESWNLIRTLNDVPEVSWLVIGDFNEILLAEEKHGGLSRNIQHMENFREMLNDCSLVDVGFSGPWFTWEKGRMAVNNIREILDRGVANNAWWDLFIEFWLRHLTHSFSDHCPLLLNTSTCGVPSNRVWHFKFESAWLLENSCEDEVSRLWHEANGDFMDRLKTLENENGDNFEGEDELEQVAKEYFENLFASTGPSSCDRILNGVDSCITNEMNSEAKAAVHGLQLAVELGFHHVILEGDSMAVTTRLKSEKEDLYEISAIIWDAKHLSRSFATCRFQFTPREGNQVAHTMARGGSNYSTDSIQVNEIPDHIAALAAKERRNSDAPANNSTHISYKDKVTGSHDMDTEEDLFPLDDDDIDLLEDDVQFGEIDGIPSVQFSDRVQGLALKSLDLTLVVKTIFGHYLTVEPWSVDFSTSQSYPSRIMAWIRLPGLPITYYKRSLLEAIGSCIGSVVKIVFHSDNGSRGRFARMAIKINLRNPLISKLVINDPPRDPYGPWMVVERGSRRSNKHIKQSTPTNTVAGFHSSRFSPISNETDVPPSDTPLIPAPHVASSSDSLPPSTSVATQSPLHVQFGKAKASVK</sequence>
<dbReference type="Gene3D" id="3.60.10.10">
    <property type="entry name" value="Endonuclease/exonuclease/phosphatase"/>
    <property type="match status" value="1"/>
</dbReference>
<name>A0ABR2T6C2_9ROSI</name>
<dbReference type="EMBL" id="JBBPBN010000008">
    <property type="protein sequence ID" value="KAK9033043.1"/>
    <property type="molecule type" value="Genomic_DNA"/>
</dbReference>
<protein>
    <recommendedName>
        <fullName evidence="2">RNase H type-1 domain-containing protein</fullName>
    </recommendedName>
</protein>
<dbReference type="Proteomes" id="UP001396334">
    <property type="component" value="Unassembled WGS sequence"/>
</dbReference>
<evidence type="ECO:0000259" key="2">
    <source>
        <dbReference type="Pfam" id="PF13456"/>
    </source>
</evidence>
<dbReference type="SUPFAM" id="SSF53098">
    <property type="entry name" value="Ribonuclease H-like"/>
    <property type="match status" value="1"/>
</dbReference>